<organism evidence="4 5">
    <name type="scientific">Ramlibacter lithotrophicus</name>
    <dbReference type="NCBI Taxonomy" id="2606681"/>
    <lineage>
        <taxon>Bacteria</taxon>
        <taxon>Pseudomonadati</taxon>
        <taxon>Pseudomonadota</taxon>
        <taxon>Betaproteobacteria</taxon>
        <taxon>Burkholderiales</taxon>
        <taxon>Comamonadaceae</taxon>
        <taxon>Ramlibacter</taxon>
    </lineage>
</organism>
<dbReference type="InterPro" id="IPR036280">
    <property type="entry name" value="Multihaem_cyt_sf"/>
</dbReference>
<dbReference type="AlphaFoldDB" id="A0A7X6DGQ2"/>
<protein>
    <recommendedName>
        <fullName evidence="3">Doubled CXXCH motif domain-containing protein</fullName>
    </recommendedName>
</protein>
<proteinExistence type="predicted"/>
<evidence type="ECO:0000313" key="5">
    <source>
        <dbReference type="Proteomes" id="UP000521868"/>
    </source>
</evidence>
<dbReference type="EMBL" id="VTOX01000004">
    <property type="protein sequence ID" value="NKE66837.1"/>
    <property type="molecule type" value="Genomic_DNA"/>
</dbReference>
<dbReference type="PANTHER" id="PTHR35038:SF6">
    <property type="entry name" value="SURFACE LOCALIZED DECAHEME CYTOCHROME C LIPOPROTEIN"/>
    <property type="match status" value="1"/>
</dbReference>
<reference evidence="4 5" key="1">
    <citation type="journal article" date="2020" name="Nature">
        <title>Bacterial chemolithoautotrophy via manganese oxidation.</title>
        <authorList>
            <person name="Yu H."/>
            <person name="Leadbetter J.R."/>
        </authorList>
    </citation>
    <scope>NUCLEOTIDE SEQUENCE [LARGE SCALE GENOMIC DNA]</scope>
    <source>
        <strain evidence="4 5">RBP-1</strain>
    </source>
</reference>
<dbReference type="Proteomes" id="UP000521868">
    <property type="component" value="Unassembled WGS sequence"/>
</dbReference>
<gene>
    <name evidence="4" type="ORF">RAMLITH_13470</name>
</gene>
<evidence type="ECO:0000313" key="4">
    <source>
        <dbReference type="EMBL" id="NKE66837.1"/>
    </source>
</evidence>
<name>A0A7X6DGQ2_9BURK</name>
<feature type="signal peptide" evidence="2">
    <location>
        <begin position="1"/>
        <end position="27"/>
    </location>
</feature>
<dbReference type="NCBIfam" id="TIGR01905">
    <property type="entry name" value="paired_CXXCH_1"/>
    <property type="match status" value="1"/>
</dbReference>
<dbReference type="RefSeq" id="WP_168107955.1">
    <property type="nucleotide sequence ID" value="NZ_VTOX01000004.1"/>
</dbReference>
<sequence>MTPNRRLLAELALLFALALAHALPAQAQSKGNDDKACLDCHAPLVQKKVVHAAAHMSCASCHAELDASSVPHRSKGKRLHGLSAEGPILCANCHDKQLFEGKVVHGPVAAGMCLGCHDPHASENIGLLTKRGATLCLDCHPEVQKGPHLIAGFTRSGHPLGNDPKQVLDPLRPGKAFYCAGCHEPHRSRRPKLTRFDSGTASCQNCHKM</sequence>
<dbReference type="Pfam" id="PF09699">
    <property type="entry name" value="Paired_CXXCH_1"/>
    <property type="match status" value="2"/>
</dbReference>
<feature type="domain" description="Doubled CXXCH motif" evidence="3">
    <location>
        <begin position="178"/>
        <end position="208"/>
    </location>
</feature>
<evidence type="ECO:0000259" key="3">
    <source>
        <dbReference type="Pfam" id="PF09699"/>
    </source>
</evidence>
<dbReference type="InterPro" id="IPR051829">
    <property type="entry name" value="Multiheme_Cytochr_ET"/>
</dbReference>
<feature type="chain" id="PRO_5031048999" description="Doubled CXXCH motif domain-containing protein" evidence="2">
    <location>
        <begin position="28"/>
        <end position="209"/>
    </location>
</feature>
<evidence type="ECO:0000256" key="2">
    <source>
        <dbReference type="SAM" id="SignalP"/>
    </source>
</evidence>
<dbReference type="GO" id="GO:0016491">
    <property type="term" value="F:oxidoreductase activity"/>
    <property type="evidence" value="ECO:0007669"/>
    <property type="project" value="TreeGrafter"/>
</dbReference>
<dbReference type="SUPFAM" id="SSF48695">
    <property type="entry name" value="Multiheme cytochromes"/>
    <property type="match status" value="1"/>
</dbReference>
<dbReference type="Gene3D" id="1.10.1130.10">
    <property type="entry name" value="Flavocytochrome C3, Chain A"/>
    <property type="match status" value="2"/>
</dbReference>
<comment type="caution">
    <text evidence="4">The sequence shown here is derived from an EMBL/GenBank/DDBJ whole genome shotgun (WGS) entry which is preliminary data.</text>
</comment>
<evidence type="ECO:0000256" key="1">
    <source>
        <dbReference type="ARBA" id="ARBA00022729"/>
    </source>
</evidence>
<keyword evidence="1 2" id="KW-0732">Signal</keyword>
<feature type="domain" description="Doubled CXXCH motif" evidence="3">
    <location>
        <begin position="105"/>
        <end position="143"/>
    </location>
</feature>
<accession>A0A7X6DGQ2</accession>
<keyword evidence="5" id="KW-1185">Reference proteome</keyword>
<dbReference type="InterPro" id="IPR010177">
    <property type="entry name" value="Paired_CXXCH_1"/>
</dbReference>
<dbReference type="PANTHER" id="PTHR35038">
    <property type="entry name" value="DISSIMILATORY SULFITE REDUCTASE SIRA"/>
    <property type="match status" value="1"/>
</dbReference>